<protein>
    <submittedName>
        <fullName evidence="2">Uncharacterized protein</fullName>
    </submittedName>
</protein>
<evidence type="ECO:0000256" key="1">
    <source>
        <dbReference type="SAM" id="MobiDB-lite"/>
    </source>
</evidence>
<keyword evidence="3" id="KW-1185">Reference proteome</keyword>
<name>A0AA88D9W9_FICCA</name>
<dbReference type="Proteomes" id="UP001187192">
    <property type="component" value="Unassembled WGS sequence"/>
</dbReference>
<dbReference type="EMBL" id="BTGU01000037">
    <property type="protein sequence ID" value="GMN51398.1"/>
    <property type="molecule type" value="Genomic_DNA"/>
</dbReference>
<feature type="region of interest" description="Disordered" evidence="1">
    <location>
        <begin position="90"/>
        <end position="111"/>
    </location>
</feature>
<reference evidence="2" key="1">
    <citation type="submission" date="2023-07" db="EMBL/GenBank/DDBJ databases">
        <title>draft genome sequence of fig (Ficus carica).</title>
        <authorList>
            <person name="Takahashi T."/>
            <person name="Nishimura K."/>
        </authorList>
    </citation>
    <scope>NUCLEOTIDE SEQUENCE</scope>
</reference>
<sequence length="226" mass="26597">MRQPSDHRPKIVGFLWSVELGFMQGANGWWPTLRVSTSQWRLLLKKKKERKKERKEEEEDDREEGWAFGLGIARFSSIVDHLSTSFITEGDNRSQSYSGGQRRPRTRCGYNRKPTEFKTLGSVYRPTWSVLTCHHPNGRFQAFELGPVCFAISQMEEGLQDSTMDNELHDEPRYCTRVVINYVFALRSMAFYLREPDFLSPNKDDDEESERVCVEIKRTRNEQWFI</sequence>
<organism evidence="2 3">
    <name type="scientific">Ficus carica</name>
    <name type="common">Common fig</name>
    <dbReference type="NCBI Taxonomy" id="3494"/>
    <lineage>
        <taxon>Eukaryota</taxon>
        <taxon>Viridiplantae</taxon>
        <taxon>Streptophyta</taxon>
        <taxon>Embryophyta</taxon>
        <taxon>Tracheophyta</taxon>
        <taxon>Spermatophyta</taxon>
        <taxon>Magnoliopsida</taxon>
        <taxon>eudicotyledons</taxon>
        <taxon>Gunneridae</taxon>
        <taxon>Pentapetalae</taxon>
        <taxon>rosids</taxon>
        <taxon>fabids</taxon>
        <taxon>Rosales</taxon>
        <taxon>Moraceae</taxon>
        <taxon>Ficeae</taxon>
        <taxon>Ficus</taxon>
    </lineage>
</organism>
<accession>A0AA88D9W9</accession>
<feature type="compositionally biased region" description="Polar residues" evidence="1">
    <location>
        <begin position="90"/>
        <end position="99"/>
    </location>
</feature>
<evidence type="ECO:0000313" key="3">
    <source>
        <dbReference type="Proteomes" id="UP001187192"/>
    </source>
</evidence>
<gene>
    <name evidence="2" type="ORF">TIFTF001_020549</name>
</gene>
<dbReference type="AlphaFoldDB" id="A0AA88D9W9"/>
<proteinExistence type="predicted"/>
<evidence type="ECO:0000313" key="2">
    <source>
        <dbReference type="EMBL" id="GMN51398.1"/>
    </source>
</evidence>
<comment type="caution">
    <text evidence="2">The sequence shown here is derived from an EMBL/GenBank/DDBJ whole genome shotgun (WGS) entry which is preliminary data.</text>
</comment>